<dbReference type="SFLD" id="SFLDG01129">
    <property type="entry name" value="C1.5:_HAD__Beta-PGM__Phosphata"/>
    <property type="match status" value="1"/>
</dbReference>
<dbReference type="InterPro" id="IPR036412">
    <property type="entry name" value="HAD-like_sf"/>
</dbReference>
<dbReference type="InterPro" id="IPR023198">
    <property type="entry name" value="PGP-like_dom2"/>
</dbReference>
<dbReference type="PANTHER" id="PTHR43316:SF3">
    <property type="entry name" value="HALOACID DEHALOGENASE, TYPE II (AFU_ORTHOLOGUE AFUA_2G07750)-RELATED"/>
    <property type="match status" value="1"/>
</dbReference>
<dbReference type="GO" id="GO:0018784">
    <property type="term" value="F:(S)-2-haloacid dehalogenase activity"/>
    <property type="evidence" value="ECO:0007669"/>
    <property type="project" value="UniProtKB-EC"/>
</dbReference>
<dbReference type="EC" id="3.8.1.2" evidence="3"/>
<evidence type="ECO:0000256" key="2">
    <source>
        <dbReference type="ARBA" id="ARBA00022801"/>
    </source>
</evidence>
<dbReference type="SUPFAM" id="SSF56784">
    <property type="entry name" value="HAD-like"/>
    <property type="match status" value="1"/>
</dbReference>
<dbReference type="InterPro" id="IPR006439">
    <property type="entry name" value="HAD-SF_hydro_IA"/>
</dbReference>
<protein>
    <submittedName>
        <fullName evidence="3">2-haloacid dehalogenase</fullName>
        <ecNumber evidence="3">3.8.1.2</ecNumber>
    </submittedName>
</protein>
<sequence>MSALNHEVLAFDLYGTLVDPIAISQELATLLNIEDANRVAQLWRQKQIEYSFRVTMMDRYENFEYITMRGLEFALATSGHSLDATVRESLVEKYDSLHPFPDAATGLKLLAEAGYEMVVLSNGTPKMIRSCIENSGLAEYFVELLSADPMRAFKPDRTVYRFAAGKLGCSMSEMCLVSCNAFDIVGASAAGMRTAWVNRSGGPFDTIGDAPDVTAQTITELAAVLKSWRQDRPSATQCASSLPMRRRSE</sequence>
<dbReference type="InterPro" id="IPR006328">
    <property type="entry name" value="2-HAD"/>
</dbReference>
<dbReference type="PANTHER" id="PTHR43316">
    <property type="entry name" value="HYDROLASE, HALOACID DELAHOGENASE-RELATED"/>
    <property type="match status" value="1"/>
</dbReference>
<dbReference type="SFLD" id="SFLDS00003">
    <property type="entry name" value="Haloacid_Dehalogenase"/>
    <property type="match status" value="1"/>
</dbReference>
<name>A0A927MZT9_9ACTN</name>
<evidence type="ECO:0000313" key="4">
    <source>
        <dbReference type="Proteomes" id="UP000638648"/>
    </source>
</evidence>
<dbReference type="Proteomes" id="UP000638648">
    <property type="component" value="Unassembled WGS sequence"/>
</dbReference>
<dbReference type="AlphaFoldDB" id="A0A927MZT9"/>
<accession>A0A927MZT9</accession>
<dbReference type="PRINTS" id="PR00413">
    <property type="entry name" value="HADHALOGNASE"/>
</dbReference>
<dbReference type="EMBL" id="JADBEM010000001">
    <property type="protein sequence ID" value="MBE1609995.1"/>
    <property type="molecule type" value="Genomic_DNA"/>
</dbReference>
<dbReference type="NCBIfam" id="TIGR01493">
    <property type="entry name" value="HAD-SF-IA-v2"/>
    <property type="match status" value="1"/>
</dbReference>
<evidence type="ECO:0000313" key="3">
    <source>
        <dbReference type="EMBL" id="MBE1609995.1"/>
    </source>
</evidence>
<gene>
    <name evidence="3" type="ORF">HEB94_006843</name>
</gene>
<dbReference type="Pfam" id="PF00702">
    <property type="entry name" value="Hydrolase"/>
    <property type="match status" value="1"/>
</dbReference>
<comment type="similarity">
    <text evidence="1">Belongs to the HAD-like hydrolase superfamily. S-2-haloalkanoic acid dehalogenase family.</text>
</comment>
<dbReference type="InterPro" id="IPR023214">
    <property type="entry name" value="HAD_sf"/>
</dbReference>
<keyword evidence="4" id="KW-1185">Reference proteome</keyword>
<evidence type="ECO:0000256" key="1">
    <source>
        <dbReference type="ARBA" id="ARBA00008106"/>
    </source>
</evidence>
<dbReference type="Gene3D" id="1.10.150.240">
    <property type="entry name" value="Putative phosphatase, domain 2"/>
    <property type="match status" value="1"/>
</dbReference>
<keyword evidence="2 3" id="KW-0378">Hydrolase</keyword>
<proteinExistence type="inferred from homology"/>
<dbReference type="RefSeq" id="WP_192753451.1">
    <property type="nucleotide sequence ID" value="NZ_BAABJL010000087.1"/>
</dbReference>
<dbReference type="NCBIfam" id="TIGR01428">
    <property type="entry name" value="HAD_type_II"/>
    <property type="match status" value="1"/>
</dbReference>
<dbReference type="InterPro" id="IPR051540">
    <property type="entry name" value="S-2-haloacid_dehalogenase"/>
</dbReference>
<dbReference type="CDD" id="cd02588">
    <property type="entry name" value="HAD_L2-DEX"/>
    <property type="match status" value="1"/>
</dbReference>
<organism evidence="3 4">
    <name type="scientific">Actinopolymorpha pittospori</name>
    <dbReference type="NCBI Taxonomy" id="648752"/>
    <lineage>
        <taxon>Bacteria</taxon>
        <taxon>Bacillati</taxon>
        <taxon>Actinomycetota</taxon>
        <taxon>Actinomycetes</taxon>
        <taxon>Propionibacteriales</taxon>
        <taxon>Actinopolymorphaceae</taxon>
        <taxon>Actinopolymorpha</taxon>
    </lineage>
</organism>
<dbReference type="Gene3D" id="3.40.50.1000">
    <property type="entry name" value="HAD superfamily/HAD-like"/>
    <property type="match status" value="1"/>
</dbReference>
<reference evidence="3" key="1">
    <citation type="submission" date="2020-10" db="EMBL/GenBank/DDBJ databases">
        <title>Sequencing the genomes of 1000 actinobacteria strains.</title>
        <authorList>
            <person name="Klenk H.-P."/>
        </authorList>
    </citation>
    <scope>NUCLEOTIDE SEQUENCE</scope>
    <source>
        <strain evidence="3">DSM 45354</strain>
    </source>
</reference>
<comment type="caution">
    <text evidence="3">The sequence shown here is derived from an EMBL/GenBank/DDBJ whole genome shotgun (WGS) entry which is preliminary data.</text>
</comment>